<dbReference type="AlphaFoldDB" id="A0A2J0PKE6"/>
<reference evidence="2 3" key="1">
    <citation type="journal article" date="2017" name="J. Antimicrob. Chemother.">
        <title>Characterization of the population structure, drug resistance mechanisms and plasmids of the community-associated Enterobacter cloacae complex in China.</title>
        <authorList>
            <person name="Zhou K."/>
            <person name="Yu W."/>
            <person name="Cao X."/>
            <person name="Shen P."/>
            <person name="Lu H."/>
            <person name="Luo Q."/>
            <person name="Rossen J.W.A."/>
            <person name="Xiao Y."/>
        </authorList>
    </citation>
    <scope>NUCLEOTIDE SEQUENCE [LARGE SCALE GENOMIC DNA]</scope>
    <source>
        <strain evidence="2">ECC1097</strain>
    </source>
</reference>
<dbReference type="EMBL" id="NEEU01000004">
    <property type="protein sequence ID" value="PJD74886.1"/>
    <property type="molecule type" value="Genomic_DNA"/>
</dbReference>
<sequence length="72" mass="8314">MSAHRQSTGKEQAADAKRKKKKLLSTDINTTTFIQNTYDKWLRTKIYFTLCAIGMNFKHIELLSEGAFTLCR</sequence>
<organism evidence="2">
    <name type="scientific">Enterobacter kobei</name>
    <dbReference type="NCBI Taxonomy" id="208224"/>
    <lineage>
        <taxon>Bacteria</taxon>
        <taxon>Pseudomonadati</taxon>
        <taxon>Pseudomonadota</taxon>
        <taxon>Gammaproteobacteria</taxon>
        <taxon>Enterobacterales</taxon>
        <taxon>Enterobacteriaceae</taxon>
        <taxon>Enterobacter</taxon>
        <taxon>Enterobacter cloacae complex</taxon>
    </lineage>
</organism>
<gene>
    <name evidence="2" type="ORF">B9Q37_13020</name>
</gene>
<protein>
    <submittedName>
        <fullName evidence="2">Uncharacterized protein</fullName>
    </submittedName>
</protein>
<comment type="caution">
    <text evidence="2">The sequence shown here is derived from an EMBL/GenBank/DDBJ whole genome shotgun (WGS) entry which is preliminary data.</text>
</comment>
<evidence type="ECO:0000313" key="3">
    <source>
        <dbReference type="Proteomes" id="UP000230495"/>
    </source>
</evidence>
<accession>A0A2J0PKE6</accession>
<evidence type="ECO:0000256" key="1">
    <source>
        <dbReference type="SAM" id="MobiDB-lite"/>
    </source>
</evidence>
<dbReference type="Proteomes" id="UP000230495">
    <property type="component" value="Unassembled WGS sequence"/>
</dbReference>
<feature type="region of interest" description="Disordered" evidence="1">
    <location>
        <begin position="1"/>
        <end position="21"/>
    </location>
</feature>
<name>A0A2J0PKE6_9ENTR</name>
<evidence type="ECO:0000313" key="2">
    <source>
        <dbReference type="EMBL" id="PJD74886.1"/>
    </source>
</evidence>
<proteinExistence type="predicted"/>